<sequence>MVNNSVTSRPKTRVVRLIIASIVLIVSVQVSMARCSKVIALLLLSANNTACLDINMYDDELKSAIIPTVNCEAAIPSPVAHEFFCRKIVQTIFHPHRDSEVRVTRGCGWVRHSKDC</sequence>
<protein>
    <submittedName>
        <fullName evidence="1">Uncharacterized protein</fullName>
    </submittedName>
</protein>
<accession>A0A5E4QSK9</accession>
<dbReference type="EMBL" id="FZQP02004468">
    <property type="protein sequence ID" value="VVD00149.1"/>
    <property type="molecule type" value="Genomic_DNA"/>
</dbReference>
<name>A0A5E4QSK9_9NEOP</name>
<keyword evidence="2" id="KW-1185">Reference proteome</keyword>
<proteinExistence type="predicted"/>
<evidence type="ECO:0000313" key="1">
    <source>
        <dbReference type="EMBL" id="VVD00149.1"/>
    </source>
</evidence>
<organism evidence="1 2">
    <name type="scientific">Leptidea sinapis</name>
    <dbReference type="NCBI Taxonomy" id="189913"/>
    <lineage>
        <taxon>Eukaryota</taxon>
        <taxon>Metazoa</taxon>
        <taxon>Ecdysozoa</taxon>
        <taxon>Arthropoda</taxon>
        <taxon>Hexapoda</taxon>
        <taxon>Insecta</taxon>
        <taxon>Pterygota</taxon>
        <taxon>Neoptera</taxon>
        <taxon>Endopterygota</taxon>
        <taxon>Lepidoptera</taxon>
        <taxon>Glossata</taxon>
        <taxon>Ditrysia</taxon>
        <taxon>Papilionoidea</taxon>
        <taxon>Pieridae</taxon>
        <taxon>Dismorphiinae</taxon>
        <taxon>Leptidea</taxon>
    </lineage>
</organism>
<feature type="non-terminal residue" evidence="1">
    <location>
        <position position="116"/>
    </location>
</feature>
<gene>
    <name evidence="1" type="ORF">LSINAPIS_LOCUS10844</name>
</gene>
<evidence type="ECO:0000313" key="2">
    <source>
        <dbReference type="Proteomes" id="UP000324832"/>
    </source>
</evidence>
<dbReference type="AlphaFoldDB" id="A0A5E4QSK9"/>
<dbReference type="Proteomes" id="UP000324832">
    <property type="component" value="Unassembled WGS sequence"/>
</dbReference>
<reference evidence="1 2" key="1">
    <citation type="submission" date="2017-07" db="EMBL/GenBank/DDBJ databases">
        <authorList>
            <person name="Talla V."/>
            <person name="Backstrom N."/>
        </authorList>
    </citation>
    <scope>NUCLEOTIDE SEQUENCE [LARGE SCALE GENOMIC DNA]</scope>
</reference>